<evidence type="ECO:0000313" key="2">
    <source>
        <dbReference type="EMBL" id="MFC3001866.1"/>
    </source>
</evidence>
<accession>A0ABV7BY30</accession>
<dbReference type="EMBL" id="JBHRSB010000005">
    <property type="protein sequence ID" value="MFC3001866.1"/>
    <property type="molecule type" value="Genomic_DNA"/>
</dbReference>
<proteinExistence type="predicted"/>
<protein>
    <submittedName>
        <fullName evidence="2">DUF533 domain-containing protein</fullName>
    </submittedName>
</protein>
<dbReference type="RefSeq" id="WP_216837938.1">
    <property type="nucleotide sequence ID" value="NZ_JAFNJS010000005.1"/>
</dbReference>
<dbReference type="InterPro" id="IPR007486">
    <property type="entry name" value="YebE"/>
</dbReference>
<organism evidence="2 3">
    <name type="scientific">Falsiroseomonas tokyonensis</name>
    <dbReference type="NCBI Taxonomy" id="430521"/>
    <lineage>
        <taxon>Bacteria</taxon>
        <taxon>Pseudomonadati</taxon>
        <taxon>Pseudomonadota</taxon>
        <taxon>Alphaproteobacteria</taxon>
        <taxon>Acetobacterales</taxon>
        <taxon>Roseomonadaceae</taxon>
        <taxon>Falsiroseomonas</taxon>
    </lineage>
</organism>
<dbReference type="Proteomes" id="UP001595420">
    <property type="component" value="Unassembled WGS sequence"/>
</dbReference>
<dbReference type="Pfam" id="PF04391">
    <property type="entry name" value="DUF533"/>
    <property type="match status" value="1"/>
</dbReference>
<evidence type="ECO:0000313" key="3">
    <source>
        <dbReference type="Proteomes" id="UP001595420"/>
    </source>
</evidence>
<reference evidence="3" key="1">
    <citation type="journal article" date="2019" name="Int. J. Syst. Evol. Microbiol.">
        <title>The Global Catalogue of Microorganisms (GCM) 10K type strain sequencing project: providing services to taxonomists for standard genome sequencing and annotation.</title>
        <authorList>
            <consortium name="The Broad Institute Genomics Platform"/>
            <consortium name="The Broad Institute Genome Sequencing Center for Infectious Disease"/>
            <person name="Wu L."/>
            <person name="Ma J."/>
        </authorList>
    </citation>
    <scope>NUCLEOTIDE SEQUENCE [LARGE SCALE GENOMIC DNA]</scope>
    <source>
        <strain evidence="3">CGMCC 1.16855</strain>
    </source>
</reference>
<comment type="caution">
    <text evidence="2">The sequence shown here is derived from an EMBL/GenBank/DDBJ whole genome shotgun (WGS) entry which is preliminary data.</text>
</comment>
<gene>
    <name evidence="2" type="ORF">ACFOD3_18320</name>
</gene>
<evidence type="ECO:0000256" key="1">
    <source>
        <dbReference type="SAM" id="MobiDB-lite"/>
    </source>
</evidence>
<dbReference type="CDD" id="cd07178">
    <property type="entry name" value="terB_like_YebE"/>
    <property type="match status" value="1"/>
</dbReference>
<feature type="region of interest" description="Disordered" evidence="1">
    <location>
        <begin position="50"/>
        <end position="100"/>
    </location>
</feature>
<keyword evidence="3" id="KW-1185">Reference proteome</keyword>
<sequence>MMNWNRVLGALLNGATRSPRRRRRSTGLGGGNVALARNLARLATVAIEAMSRPGQPAPPAPRQSPRRSDAGPARSARLPEWTAAPAPRPSPYTPPAEAPEAPMVEEAEGLLLIRAMIAAAKADGTVEAEERRAIAEQLDGAGLDAEERDFVLADFEKPLTPEALAQQATDPMMRARLYAAAVAAMGEITAPERAWLDRLRQALGLDRQAASTIEERLAA</sequence>
<name>A0ABV7BY30_9PROT</name>
<feature type="compositionally biased region" description="Pro residues" evidence="1">
    <location>
        <begin position="86"/>
        <end position="97"/>
    </location>
</feature>